<protein>
    <recommendedName>
        <fullName evidence="7">NACHT domain-containing protein</fullName>
    </recommendedName>
</protein>
<dbReference type="InterPro" id="IPR027417">
    <property type="entry name" value="P-loop_NTPase"/>
</dbReference>
<dbReference type="AlphaFoldDB" id="A0A6A5ZC80"/>
<organism evidence="5 6">
    <name type="scientific">Lophiotrema nucula</name>
    <dbReference type="NCBI Taxonomy" id="690887"/>
    <lineage>
        <taxon>Eukaryota</taxon>
        <taxon>Fungi</taxon>
        <taxon>Dikarya</taxon>
        <taxon>Ascomycota</taxon>
        <taxon>Pezizomycotina</taxon>
        <taxon>Dothideomycetes</taxon>
        <taxon>Pleosporomycetidae</taxon>
        <taxon>Pleosporales</taxon>
        <taxon>Lophiotremataceae</taxon>
        <taxon>Lophiotrema</taxon>
    </lineage>
</organism>
<dbReference type="PANTHER" id="PTHR10039">
    <property type="entry name" value="AMELOGENIN"/>
    <property type="match status" value="1"/>
</dbReference>
<dbReference type="EMBL" id="ML977319">
    <property type="protein sequence ID" value="KAF2117082.1"/>
    <property type="molecule type" value="Genomic_DNA"/>
</dbReference>
<evidence type="ECO:0000313" key="6">
    <source>
        <dbReference type="Proteomes" id="UP000799770"/>
    </source>
</evidence>
<evidence type="ECO:0000256" key="2">
    <source>
        <dbReference type="SAM" id="Coils"/>
    </source>
</evidence>
<keyword evidence="6" id="KW-1185">Reference proteome</keyword>
<feature type="domain" description="DUF7791" evidence="4">
    <location>
        <begin position="568"/>
        <end position="694"/>
    </location>
</feature>
<dbReference type="SUPFAM" id="SSF52540">
    <property type="entry name" value="P-loop containing nucleoside triphosphate hydrolases"/>
    <property type="match status" value="1"/>
</dbReference>
<accession>A0A6A5ZC80</accession>
<gene>
    <name evidence="5" type="ORF">BDV96DRAFT_490389</name>
</gene>
<keyword evidence="2" id="KW-0175">Coiled coil</keyword>
<dbReference type="InterPro" id="IPR056884">
    <property type="entry name" value="NPHP3-like_N"/>
</dbReference>
<dbReference type="Pfam" id="PF24883">
    <property type="entry name" value="NPHP3_N"/>
    <property type="match status" value="1"/>
</dbReference>
<evidence type="ECO:0000256" key="1">
    <source>
        <dbReference type="ARBA" id="ARBA00022737"/>
    </source>
</evidence>
<keyword evidence="1" id="KW-0677">Repeat</keyword>
<dbReference type="Pfam" id="PF25053">
    <property type="entry name" value="DUF7791"/>
    <property type="match status" value="1"/>
</dbReference>
<dbReference type="PANTHER" id="PTHR10039:SF5">
    <property type="entry name" value="NACHT DOMAIN-CONTAINING PROTEIN"/>
    <property type="match status" value="1"/>
</dbReference>
<dbReference type="InterPro" id="IPR056693">
    <property type="entry name" value="DUF7791"/>
</dbReference>
<name>A0A6A5ZC80_9PLEO</name>
<evidence type="ECO:0008006" key="7">
    <source>
        <dbReference type="Google" id="ProtNLM"/>
    </source>
</evidence>
<dbReference type="Proteomes" id="UP000799770">
    <property type="component" value="Unassembled WGS sequence"/>
</dbReference>
<proteinExistence type="predicted"/>
<feature type="domain" description="Nephrocystin 3-like N-terminal" evidence="3">
    <location>
        <begin position="248"/>
        <end position="435"/>
    </location>
</feature>
<sequence>MKPLPAVGLASSILQIVDFGIKITSKEHKIYQPTESQAVENHAVLQAIVDYLFRLGTELDQNDLKRLSADSKSPKLSEAALQLLKLSDLAKEHNTTLIEGILQAQARGSYGDPKWQTGREALMSVWKKKDVKALKKKLQELKKEVDTALLIALRQYLDQSAETGLPVFSDDNAPGIHHTEKWQNEAMDAIHVNDWKPKSKKNVEEFSKHTQSLVLVESEARFAKDIFGKLYFPVLDDRVQNIPAPLDGTFEWLFEGSEESGTFMNWLASKDGQNLFWVTGNPGSGKSVLTKFLFRNSRTFPSLEAWSGASPGITAGFFFWKSGIELQKSSLGLLRSLLYESLQDMLYGPLQQDPGIIHWLFSDRWQQFISYGGGLGDFTFADIRKSFDLMIADASKKFLFVIDGLDELDGYPDAVVDLLLGAVKRNNVKIIASSRQSPAYQNAFEKRPALVIDRRANDDIQTYVKNILSQDEKFRRLRSQHSDEKLEMYLIKEIVHKADGVILWAVLATENVLYGIGDLDDLASLQSRVESLPADMDGLLLRVYQSINPDDLQQAARLFSLVNAHGYPDLLGLSFANDTDTKSSLSAEVRLLKDADLTQRIADMMLLLQNQCRGFLSIFEVTPEGDDEEEEDVLGAAKPDHLKVNYRHRIIRDFILEPKLETQLNAMTLDQGFDTDEQWANASLWALKTLPAKEPLQIWDKLAWCIEYALRLEEKDGKVRLTYLDEVGRAAINERQDLINSHSSDLPDGATAENFLDIAVWLNLIGYVRIKAKDADRKVVKHAIEYHRTIKKRLGQGGEEKWIGDRRRLKIVYVRTAPELDNLLDYYAKPAISRMTAPKPFVEVQEFI</sequence>
<dbReference type="OrthoDB" id="443402at2759"/>
<evidence type="ECO:0000259" key="4">
    <source>
        <dbReference type="Pfam" id="PF25053"/>
    </source>
</evidence>
<reference evidence="5" key="1">
    <citation type="journal article" date="2020" name="Stud. Mycol.">
        <title>101 Dothideomycetes genomes: a test case for predicting lifestyles and emergence of pathogens.</title>
        <authorList>
            <person name="Haridas S."/>
            <person name="Albert R."/>
            <person name="Binder M."/>
            <person name="Bloem J."/>
            <person name="Labutti K."/>
            <person name="Salamov A."/>
            <person name="Andreopoulos B."/>
            <person name="Baker S."/>
            <person name="Barry K."/>
            <person name="Bills G."/>
            <person name="Bluhm B."/>
            <person name="Cannon C."/>
            <person name="Castanera R."/>
            <person name="Culley D."/>
            <person name="Daum C."/>
            <person name="Ezra D."/>
            <person name="Gonzalez J."/>
            <person name="Henrissat B."/>
            <person name="Kuo A."/>
            <person name="Liang C."/>
            <person name="Lipzen A."/>
            <person name="Lutzoni F."/>
            <person name="Magnuson J."/>
            <person name="Mondo S."/>
            <person name="Nolan M."/>
            <person name="Ohm R."/>
            <person name="Pangilinan J."/>
            <person name="Park H.-J."/>
            <person name="Ramirez L."/>
            <person name="Alfaro M."/>
            <person name="Sun H."/>
            <person name="Tritt A."/>
            <person name="Yoshinaga Y."/>
            <person name="Zwiers L.-H."/>
            <person name="Turgeon B."/>
            <person name="Goodwin S."/>
            <person name="Spatafora J."/>
            <person name="Crous P."/>
            <person name="Grigoriev I."/>
        </authorList>
    </citation>
    <scope>NUCLEOTIDE SEQUENCE</scope>
    <source>
        <strain evidence="5">CBS 627.86</strain>
    </source>
</reference>
<dbReference type="Gene3D" id="3.40.50.300">
    <property type="entry name" value="P-loop containing nucleotide triphosphate hydrolases"/>
    <property type="match status" value="1"/>
</dbReference>
<evidence type="ECO:0000313" key="5">
    <source>
        <dbReference type="EMBL" id="KAF2117082.1"/>
    </source>
</evidence>
<evidence type="ECO:0000259" key="3">
    <source>
        <dbReference type="Pfam" id="PF24883"/>
    </source>
</evidence>
<feature type="coiled-coil region" evidence="2">
    <location>
        <begin position="124"/>
        <end position="151"/>
    </location>
</feature>